<protein>
    <submittedName>
        <fullName evidence="1">Uncharacterized protein</fullName>
    </submittedName>
</protein>
<reference evidence="1" key="1">
    <citation type="submission" date="2015-04" db="EMBL/GenBank/DDBJ databases">
        <title>The genome sequence of the plant pathogenic Rhizarian Plasmodiophora brassicae reveals insights in its biotrophic life cycle and the origin of chitin synthesis.</title>
        <authorList>
            <person name="Schwelm A."/>
            <person name="Fogelqvist J."/>
            <person name="Knaust A."/>
            <person name="Julke S."/>
            <person name="Lilja T."/>
            <person name="Dhandapani V."/>
            <person name="Bonilla-Rosso G."/>
            <person name="Karlsson M."/>
            <person name="Shevchenko A."/>
            <person name="Choi S.R."/>
            <person name="Kim H.G."/>
            <person name="Park J.Y."/>
            <person name="Lim Y.P."/>
            <person name="Ludwig-Muller J."/>
            <person name="Dixelius C."/>
        </authorList>
    </citation>
    <scope>NUCLEOTIDE SEQUENCE</scope>
    <source>
        <tissue evidence="1">Potato root galls</tissue>
    </source>
</reference>
<proteinExistence type="predicted"/>
<dbReference type="EMBL" id="HACM01001993">
    <property type="protein sequence ID" value="CRZ02435.1"/>
    <property type="molecule type" value="Transcribed_RNA"/>
</dbReference>
<evidence type="ECO:0000313" key="1">
    <source>
        <dbReference type="EMBL" id="CRZ02435.1"/>
    </source>
</evidence>
<organism evidence="1">
    <name type="scientific">Spongospora subterranea</name>
    <dbReference type="NCBI Taxonomy" id="70186"/>
    <lineage>
        <taxon>Eukaryota</taxon>
        <taxon>Sar</taxon>
        <taxon>Rhizaria</taxon>
        <taxon>Endomyxa</taxon>
        <taxon>Phytomyxea</taxon>
        <taxon>Plasmodiophorida</taxon>
        <taxon>Plasmodiophoridae</taxon>
        <taxon>Spongospora</taxon>
    </lineage>
</organism>
<accession>A0A0H5QK05</accession>
<sequence>MFLLHYGTIPYNQYKSAAQTFGILLQDSMLLFFLQNYVAFSQVNVVCHNPQQISIPLDLIVSLQPIFLNWKTNLIFKANAHCLESFTISIQNLLLALASSTICSHKIFSVFILP</sequence>
<name>A0A0H5QK05_9EUKA</name>
<dbReference type="AlphaFoldDB" id="A0A0H5QK05"/>